<evidence type="ECO:0000256" key="1">
    <source>
        <dbReference type="ARBA" id="ARBA00004606"/>
    </source>
</evidence>
<feature type="transmembrane region" description="Helical" evidence="12">
    <location>
        <begin position="375"/>
        <end position="394"/>
    </location>
</feature>
<dbReference type="Proteomes" id="UP000723463">
    <property type="component" value="Unassembled WGS sequence"/>
</dbReference>
<dbReference type="FunFam" id="3.40.50.11660:FF:000002">
    <property type="entry name" value="Alpha-(1,3)-fucosyltransferase"/>
    <property type="match status" value="1"/>
</dbReference>
<keyword evidence="12" id="KW-0333">Golgi apparatus</keyword>
<dbReference type="PANTHER" id="PTHR11929:SF194">
    <property type="entry name" value="ALPHA-(1,3)-FUCOSYLTRANSFERASE 10"/>
    <property type="match status" value="1"/>
</dbReference>
<keyword evidence="4 12" id="KW-0328">Glycosyltransferase</keyword>
<dbReference type="EMBL" id="JAAAXW010000840">
    <property type="protein sequence ID" value="KAF9536288.1"/>
    <property type="molecule type" value="Genomic_DNA"/>
</dbReference>
<evidence type="ECO:0000256" key="11">
    <source>
        <dbReference type="ARBA" id="ARBA00037847"/>
    </source>
</evidence>
<evidence type="ECO:0000256" key="12">
    <source>
        <dbReference type="RuleBase" id="RU003832"/>
    </source>
</evidence>
<accession>A0A9P6EW60</accession>
<evidence type="ECO:0000313" key="14">
    <source>
        <dbReference type="EMBL" id="KAF9536288.1"/>
    </source>
</evidence>
<evidence type="ECO:0000256" key="7">
    <source>
        <dbReference type="ARBA" id="ARBA00022968"/>
    </source>
</evidence>
<keyword evidence="5 12" id="KW-0808">Transferase</keyword>
<comment type="caution">
    <text evidence="14">The sequence shown here is derived from an EMBL/GenBank/DDBJ whole genome shotgun (WGS) entry which is preliminary data.</text>
</comment>
<keyword evidence="10" id="KW-0325">Glycoprotein</keyword>
<keyword evidence="9 12" id="KW-0472">Membrane</keyword>
<dbReference type="Pfam" id="PF00852">
    <property type="entry name" value="Glyco_transf_10"/>
    <property type="match status" value="1"/>
</dbReference>
<dbReference type="InterPro" id="IPR038577">
    <property type="entry name" value="GT10-like_C_sf"/>
</dbReference>
<evidence type="ECO:0000256" key="3">
    <source>
        <dbReference type="ARBA" id="ARBA00008919"/>
    </source>
</evidence>
<evidence type="ECO:0000256" key="9">
    <source>
        <dbReference type="ARBA" id="ARBA00023136"/>
    </source>
</evidence>
<dbReference type="AlphaFoldDB" id="A0A9P6EW60"/>
<gene>
    <name evidence="14" type="primary">FUT11_2</name>
    <name evidence="14" type="ORF">EC957_011703</name>
</gene>
<dbReference type="InterPro" id="IPR055270">
    <property type="entry name" value="Glyco_tran_10_C"/>
</dbReference>
<dbReference type="GO" id="GO:0032580">
    <property type="term" value="C:Golgi cisterna membrane"/>
    <property type="evidence" value="ECO:0007669"/>
    <property type="project" value="UniProtKB-SubCell"/>
</dbReference>
<dbReference type="GO" id="GO:0046920">
    <property type="term" value="F:alpha-(1-&gt;3)-fucosyltransferase activity"/>
    <property type="evidence" value="ECO:0007669"/>
    <property type="project" value="TreeGrafter"/>
</dbReference>
<sequence length="437" mass="50335">MSTPAKEYPLLWWKQEGLEGIDGWGVADCDLPYTCRHTLNESYWDQSPLVLVNVGQVDHGLPPQEEFDAGKKAMIFYGAEAPKSFERDPKKIGRFTYRFTFSPTSDYVTPYFGTNAIDMVLEPPPVSLEHKNTMRKQGFANSEGKGLAPIAWIVSNCDSFSGRHFYVYQLQKYISIDIYGHCDPTRPWPTDIDGKDLSPEQIVAQYKFYLAFENNNCDYYVTEKLQRAYKAAAIPIVDGPKDYSAFAATRTALIQTDDHTPKSLARLVKELDSNDDLYRNRIGYKYPKDPSHRPTTKDLSPYFVRTWTNPNPNPRKEGSHRQAWPPSFEESNCRVCELAHDISEGLVQLDPMQRLQADTTCVLKKHYHITWFIEYHWRIALAILTSIAVLVYLLTRRPVKQLWMPLVKSVLPHRWRQDNDYVELPIVEVGLINQNAS</sequence>
<dbReference type="Gene3D" id="3.40.50.11660">
    <property type="entry name" value="Glycosyl transferase family 10, C-terminal domain"/>
    <property type="match status" value="1"/>
</dbReference>
<evidence type="ECO:0000256" key="8">
    <source>
        <dbReference type="ARBA" id="ARBA00022989"/>
    </source>
</evidence>
<evidence type="ECO:0000256" key="10">
    <source>
        <dbReference type="ARBA" id="ARBA00023180"/>
    </source>
</evidence>
<proteinExistence type="inferred from homology"/>
<feature type="domain" description="Fucosyltransferase C-terminal" evidence="13">
    <location>
        <begin position="150"/>
        <end position="280"/>
    </location>
</feature>
<evidence type="ECO:0000259" key="13">
    <source>
        <dbReference type="Pfam" id="PF00852"/>
    </source>
</evidence>
<comment type="similarity">
    <text evidence="3 12">Belongs to the glycosyltransferase 10 family.</text>
</comment>
<keyword evidence="7" id="KW-0735">Signal-anchor</keyword>
<comment type="subcellular location">
    <subcellularLocation>
        <location evidence="11">Endomembrane system</location>
        <topology evidence="11">Single-pass membrane protein</topology>
    </subcellularLocation>
    <subcellularLocation>
        <location evidence="12">Golgi apparatus</location>
        <location evidence="12">Golgi stack membrane</location>
        <topology evidence="12">Single-pass type II membrane protein</topology>
    </subcellularLocation>
    <subcellularLocation>
        <location evidence="1">Membrane</location>
        <topology evidence="1">Single-pass type II membrane protein</topology>
    </subcellularLocation>
</comment>
<name>A0A9P6EW60_9FUNG</name>
<dbReference type="InterPro" id="IPR001503">
    <property type="entry name" value="Glyco_trans_10"/>
</dbReference>
<evidence type="ECO:0000313" key="15">
    <source>
        <dbReference type="Proteomes" id="UP000723463"/>
    </source>
</evidence>
<evidence type="ECO:0000256" key="4">
    <source>
        <dbReference type="ARBA" id="ARBA00022676"/>
    </source>
</evidence>
<evidence type="ECO:0000256" key="6">
    <source>
        <dbReference type="ARBA" id="ARBA00022692"/>
    </source>
</evidence>
<keyword evidence="15" id="KW-1185">Reference proteome</keyword>
<evidence type="ECO:0000256" key="5">
    <source>
        <dbReference type="ARBA" id="ARBA00022679"/>
    </source>
</evidence>
<dbReference type="PANTHER" id="PTHR11929">
    <property type="entry name" value="ALPHA- 1,3 -FUCOSYLTRANSFERASE"/>
    <property type="match status" value="1"/>
</dbReference>
<evidence type="ECO:0000256" key="2">
    <source>
        <dbReference type="ARBA" id="ARBA00004922"/>
    </source>
</evidence>
<organism evidence="14 15">
    <name type="scientific">Mortierella hygrophila</name>
    <dbReference type="NCBI Taxonomy" id="979708"/>
    <lineage>
        <taxon>Eukaryota</taxon>
        <taxon>Fungi</taxon>
        <taxon>Fungi incertae sedis</taxon>
        <taxon>Mucoromycota</taxon>
        <taxon>Mortierellomycotina</taxon>
        <taxon>Mortierellomycetes</taxon>
        <taxon>Mortierellales</taxon>
        <taxon>Mortierellaceae</taxon>
        <taxon>Mortierella</taxon>
    </lineage>
</organism>
<protein>
    <recommendedName>
        <fullName evidence="12">Fucosyltransferase</fullName>
        <ecNumber evidence="12">2.4.1.-</ecNumber>
    </recommendedName>
</protein>
<keyword evidence="8 12" id="KW-1133">Transmembrane helix</keyword>
<keyword evidence="6 12" id="KW-0812">Transmembrane</keyword>
<dbReference type="SUPFAM" id="SSF53756">
    <property type="entry name" value="UDP-Glycosyltransferase/glycogen phosphorylase"/>
    <property type="match status" value="1"/>
</dbReference>
<reference evidence="14" key="1">
    <citation type="journal article" date="2020" name="Fungal Divers.">
        <title>Resolving the Mortierellaceae phylogeny through synthesis of multi-gene phylogenetics and phylogenomics.</title>
        <authorList>
            <person name="Vandepol N."/>
            <person name="Liber J."/>
            <person name="Desiro A."/>
            <person name="Na H."/>
            <person name="Kennedy M."/>
            <person name="Barry K."/>
            <person name="Grigoriev I.V."/>
            <person name="Miller A.N."/>
            <person name="O'Donnell K."/>
            <person name="Stajich J.E."/>
            <person name="Bonito G."/>
        </authorList>
    </citation>
    <scope>NUCLEOTIDE SEQUENCE</scope>
    <source>
        <strain evidence="14">NRRL 2591</strain>
    </source>
</reference>
<dbReference type="EC" id="2.4.1.-" evidence="12"/>
<comment type="pathway">
    <text evidence="2">Protein modification; protein glycosylation.</text>
</comment>